<dbReference type="PROSITE" id="PS50157">
    <property type="entry name" value="ZINC_FINGER_C2H2_2"/>
    <property type="match status" value="1"/>
</dbReference>
<dbReference type="Proteomes" id="UP001497516">
    <property type="component" value="Chromosome 6"/>
</dbReference>
<proteinExistence type="predicted"/>
<organism evidence="4 5">
    <name type="scientific">Linum trigynum</name>
    <dbReference type="NCBI Taxonomy" id="586398"/>
    <lineage>
        <taxon>Eukaryota</taxon>
        <taxon>Viridiplantae</taxon>
        <taxon>Streptophyta</taxon>
        <taxon>Embryophyta</taxon>
        <taxon>Tracheophyta</taxon>
        <taxon>Spermatophyta</taxon>
        <taxon>Magnoliopsida</taxon>
        <taxon>eudicotyledons</taxon>
        <taxon>Gunneridae</taxon>
        <taxon>Pentapetalae</taxon>
        <taxon>rosids</taxon>
        <taxon>fabids</taxon>
        <taxon>Malpighiales</taxon>
        <taxon>Linaceae</taxon>
        <taxon>Linum</taxon>
    </lineage>
</organism>
<dbReference type="PANTHER" id="PTHR46353:SF9">
    <property type="entry name" value="ZINC FINGER PROTEIN GIS3"/>
    <property type="match status" value="1"/>
</dbReference>
<gene>
    <name evidence="4" type="ORF">LTRI10_LOCUS33210</name>
</gene>
<dbReference type="GO" id="GO:0009736">
    <property type="term" value="P:cytokinin-activated signaling pathway"/>
    <property type="evidence" value="ECO:0007669"/>
    <property type="project" value="TreeGrafter"/>
</dbReference>
<dbReference type="FunFam" id="3.30.160.60:FF:002067">
    <property type="entry name" value="Zinc finger protein 6"/>
    <property type="match status" value="1"/>
</dbReference>
<dbReference type="GO" id="GO:0008270">
    <property type="term" value="F:zinc ion binding"/>
    <property type="evidence" value="ECO:0007669"/>
    <property type="project" value="UniProtKB-KW"/>
</dbReference>
<dbReference type="PROSITE" id="PS00028">
    <property type="entry name" value="ZINC_FINGER_C2H2_1"/>
    <property type="match status" value="1"/>
</dbReference>
<feature type="region of interest" description="Disordered" evidence="2">
    <location>
        <begin position="241"/>
        <end position="277"/>
    </location>
</feature>
<evidence type="ECO:0000256" key="1">
    <source>
        <dbReference type="PROSITE-ProRule" id="PRU00042"/>
    </source>
</evidence>
<protein>
    <recommendedName>
        <fullName evidence="3">C2H2-type domain-containing protein</fullName>
    </recommendedName>
</protein>
<feature type="compositionally biased region" description="Polar residues" evidence="2">
    <location>
        <begin position="1"/>
        <end position="11"/>
    </location>
</feature>
<dbReference type="GO" id="GO:0010090">
    <property type="term" value="P:trichome morphogenesis"/>
    <property type="evidence" value="ECO:0007669"/>
    <property type="project" value="InterPro"/>
</dbReference>
<reference evidence="4 5" key="1">
    <citation type="submission" date="2024-04" db="EMBL/GenBank/DDBJ databases">
        <authorList>
            <person name="Fracassetti M."/>
        </authorList>
    </citation>
    <scope>NUCLEOTIDE SEQUENCE [LARGE SCALE GENOMIC DNA]</scope>
</reference>
<accession>A0AAV2F2X1</accession>
<keyword evidence="5" id="KW-1185">Reference proteome</keyword>
<feature type="region of interest" description="Disordered" evidence="2">
    <location>
        <begin position="66"/>
        <end position="88"/>
    </location>
</feature>
<evidence type="ECO:0000313" key="5">
    <source>
        <dbReference type="Proteomes" id="UP001497516"/>
    </source>
</evidence>
<dbReference type="GO" id="GO:0009740">
    <property type="term" value="P:gibberellic acid mediated signaling pathway"/>
    <property type="evidence" value="ECO:0007669"/>
    <property type="project" value="TreeGrafter"/>
</dbReference>
<feature type="domain" description="C2H2-type" evidence="3">
    <location>
        <begin position="93"/>
        <end position="120"/>
    </location>
</feature>
<dbReference type="AlphaFoldDB" id="A0AAV2F2X1"/>
<feature type="region of interest" description="Disordered" evidence="2">
    <location>
        <begin position="1"/>
        <end position="20"/>
    </location>
</feature>
<keyword evidence="1" id="KW-0479">Metal-binding</keyword>
<evidence type="ECO:0000256" key="2">
    <source>
        <dbReference type="SAM" id="MobiDB-lite"/>
    </source>
</evidence>
<sequence length="290" mass="29188">MELQNYQKPDTSSSSSASPRLKLFGFNVSSSNCSEDDNYNHNYNSYYDEDHHHQHQINAAAESLESSCFTSSTSGPPAPPPTASDDGGNGRKYECQYCCREFANSQALGGHQNAHKKERQQLKRAQLQATRNAAAAAAAAVSFAGGMIRNPMCSAFAPPPHLLPSPPSGGAGSLIGAPSWVYLPRTAPPFGVSHGAVFSGGGGGGMAGGSGGGGGGGGGRGAGGFLYGGGGGAVGELGLLGGPAQKGMGGSHHSPDGPTSLSRFSRGEGGPSFDDSLGLDLHLSLAPAGP</sequence>
<dbReference type="Gene3D" id="3.30.160.60">
    <property type="entry name" value="Classic Zinc Finger"/>
    <property type="match status" value="1"/>
</dbReference>
<dbReference type="GO" id="GO:0003700">
    <property type="term" value="F:DNA-binding transcription factor activity"/>
    <property type="evidence" value="ECO:0007669"/>
    <property type="project" value="TreeGrafter"/>
</dbReference>
<keyword evidence="1" id="KW-0862">Zinc</keyword>
<dbReference type="PANTHER" id="PTHR46353">
    <property type="entry name" value="ZINC FINGER PROTEIN 5"/>
    <property type="match status" value="1"/>
</dbReference>
<feature type="compositionally biased region" description="Low complexity" evidence="2">
    <location>
        <begin position="66"/>
        <end position="75"/>
    </location>
</feature>
<evidence type="ECO:0000313" key="4">
    <source>
        <dbReference type="EMBL" id="CAL1392576.1"/>
    </source>
</evidence>
<dbReference type="InterPro" id="IPR036236">
    <property type="entry name" value="Znf_C2H2_sf"/>
</dbReference>
<dbReference type="GO" id="GO:0000976">
    <property type="term" value="F:transcription cis-regulatory region binding"/>
    <property type="evidence" value="ECO:0007669"/>
    <property type="project" value="TreeGrafter"/>
</dbReference>
<name>A0AAV2F2X1_9ROSI</name>
<dbReference type="InterPro" id="IPR044299">
    <property type="entry name" value="GIS3/ZFP5/ZFP6"/>
</dbReference>
<dbReference type="InterPro" id="IPR013087">
    <property type="entry name" value="Znf_C2H2_type"/>
</dbReference>
<dbReference type="EMBL" id="OZ034819">
    <property type="protein sequence ID" value="CAL1392576.1"/>
    <property type="molecule type" value="Genomic_DNA"/>
</dbReference>
<dbReference type="SUPFAM" id="SSF57667">
    <property type="entry name" value="beta-beta-alpha zinc fingers"/>
    <property type="match status" value="1"/>
</dbReference>
<keyword evidence="1" id="KW-0863">Zinc-finger</keyword>
<dbReference type="GO" id="GO:0005634">
    <property type="term" value="C:nucleus"/>
    <property type="evidence" value="ECO:0007669"/>
    <property type="project" value="TreeGrafter"/>
</dbReference>
<evidence type="ECO:0000259" key="3">
    <source>
        <dbReference type="PROSITE" id="PS50157"/>
    </source>
</evidence>